<gene>
    <name evidence="2" type="primary">Q4I7F9</name>
</gene>
<evidence type="ECO:0000256" key="1">
    <source>
        <dbReference type="SAM" id="MobiDB-lite"/>
    </source>
</evidence>
<feature type="region of interest" description="Disordered" evidence="1">
    <location>
        <begin position="1"/>
        <end position="44"/>
    </location>
</feature>
<dbReference type="GO" id="GO:0016787">
    <property type="term" value="F:hydrolase activity"/>
    <property type="evidence" value="ECO:0007669"/>
    <property type="project" value="UniProtKB-KW"/>
</dbReference>
<evidence type="ECO:0000313" key="2">
    <source>
        <dbReference type="EMBL" id="VWO98805.1"/>
    </source>
</evidence>
<keyword evidence="2" id="KW-0067">ATP-binding</keyword>
<accession>A0A5K1K2K4</accession>
<keyword evidence="2" id="KW-0378">Hydrolase</keyword>
<dbReference type="EMBL" id="LR727188">
    <property type="protein sequence ID" value="VWO98805.1"/>
    <property type="molecule type" value="Genomic_DNA"/>
</dbReference>
<organism evidence="2">
    <name type="scientific">Ganoderma boninense</name>
    <dbReference type="NCBI Taxonomy" id="34458"/>
    <lineage>
        <taxon>Eukaryota</taxon>
        <taxon>Fungi</taxon>
        <taxon>Dikarya</taxon>
        <taxon>Basidiomycota</taxon>
        <taxon>Agaricomycotina</taxon>
        <taxon>Agaricomycetes</taxon>
        <taxon>Polyporales</taxon>
        <taxon>Polyporaceae</taxon>
        <taxon>Ganoderma</taxon>
    </lineage>
</organism>
<proteinExistence type="predicted"/>
<dbReference type="AlphaFoldDB" id="A0A5K1K2K4"/>
<protein>
    <submittedName>
        <fullName evidence="2">Pre-mRNA-splicing ATP-dependent RNA helicase PRP28 (EC)</fullName>
        <ecNumber evidence="2">3.6.4.13</ecNumber>
    </submittedName>
</protein>
<keyword evidence="2" id="KW-0347">Helicase</keyword>
<sequence>MPPVVPSTDSASHPESEPLNLDPDAPLSPSNDDDDMGYDEQFLKPESRPGDAAALWVACVSAAVSNWASVGVCGGDLDDRSNQQAYVTGPLFLPPDLTKPIDRNVHLRILSPFPSVCHLSDKLCFP</sequence>
<keyword evidence="2" id="KW-0547">Nucleotide-binding</keyword>
<dbReference type="GO" id="GO:0003724">
    <property type="term" value="F:RNA helicase activity"/>
    <property type="evidence" value="ECO:0007669"/>
    <property type="project" value="UniProtKB-EC"/>
</dbReference>
<name>A0A5K1K2K4_9APHY</name>
<reference evidence="2" key="1">
    <citation type="submission" date="2019-10" db="EMBL/GenBank/DDBJ databases">
        <authorList>
            <person name="Nor Muhammad N."/>
        </authorList>
    </citation>
    <scope>NUCLEOTIDE SEQUENCE</scope>
</reference>
<dbReference type="EC" id="3.6.4.13" evidence="2"/>